<dbReference type="Proteomes" id="UP000186817">
    <property type="component" value="Unassembled WGS sequence"/>
</dbReference>
<evidence type="ECO:0000256" key="1">
    <source>
        <dbReference type="SAM" id="MobiDB-lite"/>
    </source>
</evidence>
<name>A0A1Q9CBJ3_SYMMI</name>
<comment type="caution">
    <text evidence="2">The sequence shown here is derived from an EMBL/GenBank/DDBJ whole genome shotgun (WGS) entry which is preliminary data.</text>
</comment>
<gene>
    <name evidence="2" type="ORF">AK812_SmicGene39304</name>
</gene>
<dbReference type="OrthoDB" id="10528858at2759"/>
<organism evidence="2 3">
    <name type="scientific">Symbiodinium microadriaticum</name>
    <name type="common">Dinoflagellate</name>
    <name type="synonym">Zooxanthella microadriatica</name>
    <dbReference type="NCBI Taxonomy" id="2951"/>
    <lineage>
        <taxon>Eukaryota</taxon>
        <taxon>Sar</taxon>
        <taxon>Alveolata</taxon>
        <taxon>Dinophyceae</taxon>
        <taxon>Suessiales</taxon>
        <taxon>Symbiodiniaceae</taxon>
        <taxon>Symbiodinium</taxon>
    </lineage>
</organism>
<reference evidence="2 3" key="1">
    <citation type="submission" date="2016-02" db="EMBL/GenBank/DDBJ databases">
        <title>Genome analysis of coral dinoflagellate symbionts highlights evolutionary adaptations to a symbiotic lifestyle.</title>
        <authorList>
            <person name="Aranda M."/>
            <person name="Li Y."/>
            <person name="Liew Y.J."/>
            <person name="Baumgarten S."/>
            <person name="Simakov O."/>
            <person name="Wilson M."/>
            <person name="Piel J."/>
            <person name="Ashoor H."/>
            <person name="Bougouffa S."/>
            <person name="Bajic V.B."/>
            <person name="Ryu T."/>
            <person name="Ravasi T."/>
            <person name="Bayer T."/>
            <person name="Micklem G."/>
            <person name="Kim H."/>
            <person name="Bhak J."/>
            <person name="Lajeunesse T.C."/>
            <person name="Voolstra C.R."/>
        </authorList>
    </citation>
    <scope>NUCLEOTIDE SEQUENCE [LARGE SCALE GENOMIC DNA]</scope>
    <source>
        <strain evidence="2 3">CCMP2467</strain>
    </source>
</reference>
<keyword evidence="3" id="KW-1185">Reference proteome</keyword>
<dbReference type="EMBL" id="LSRX01001391">
    <property type="protein sequence ID" value="OLP80303.1"/>
    <property type="molecule type" value="Genomic_DNA"/>
</dbReference>
<protein>
    <submittedName>
        <fullName evidence="2">Uncharacterized protein</fullName>
    </submittedName>
</protein>
<accession>A0A1Q9CBJ3</accession>
<feature type="region of interest" description="Disordered" evidence="1">
    <location>
        <begin position="40"/>
        <end position="82"/>
    </location>
</feature>
<evidence type="ECO:0000313" key="2">
    <source>
        <dbReference type="EMBL" id="OLP80303.1"/>
    </source>
</evidence>
<dbReference type="AlphaFoldDB" id="A0A1Q9CBJ3"/>
<sequence>MCGRAISSKADQGNRGKDGFFINAFLRSLQDDDRLITWHRPARQPGSTGVLAERPNEPVGDPPLRQGPSAEYGGGGRAQLTPNPMWLDVRRVQTHMAKARKDRAPSS</sequence>
<evidence type="ECO:0000313" key="3">
    <source>
        <dbReference type="Proteomes" id="UP000186817"/>
    </source>
</evidence>
<proteinExistence type="predicted"/>